<accession>A0ABR2P6P1</accession>
<dbReference type="Proteomes" id="UP001396334">
    <property type="component" value="Unassembled WGS sequence"/>
</dbReference>
<reference evidence="1 2" key="1">
    <citation type="journal article" date="2024" name="G3 (Bethesda)">
        <title>Genome assembly of Hibiscus sabdariffa L. provides insights into metabolisms of medicinal natural products.</title>
        <authorList>
            <person name="Kim T."/>
        </authorList>
    </citation>
    <scope>NUCLEOTIDE SEQUENCE [LARGE SCALE GENOMIC DNA]</scope>
    <source>
        <strain evidence="1">TK-2024</strain>
        <tissue evidence="1">Old leaves</tissue>
    </source>
</reference>
<keyword evidence="2" id="KW-1185">Reference proteome</keyword>
<protein>
    <submittedName>
        <fullName evidence="1">Uncharacterized protein</fullName>
    </submittedName>
</protein>
<name>A0ABR2P6P1_9ROSI</name>
<sequence>MRLSLADEPCNFLAASKDVSKAYYLRWVLRSPPPICPKSFALHPLVVSRNRQVLSPVGVPTFVHEDSVVPIGGCGNASSSHDSSIQPNVTVDVNVVSGRASEPLIDATHGGVSSAVLAEFDTEVHVTGHDEVGESCVKATDAVQNGITTSLCDGDLCPVEEYEHHEVGDEAATLIPSVSATVEEWLFTWRKQLGMR</sequence>
<evidence type="ECO:0000313" key="2">
    <source>
        <dbReference type="Proteomes" id="UP001396334"/>
    </source>
</evidence>
<organism evidence="1 2">
    <name type="scientific">Hibiscus sabdariffa</name>
    <name type="common">roselle</name>
    <dbReference type="NCBI Taxonomy" id="183260"/>
    <lineage>
        <taxon>Eukaryota</taxon>
        <taxon>Viridiplantae</taxon>
        <taxon>Streptophyta</taxon>
        <taxon>Embryophyta</taxon>
        <taxon>Tracheophyta</taxon>
        <taxon>Spermatophyta</taxon>
        <taxon>Magnoliopsida</taxon>
        <taxon>eudicotyledons</taxon>
        <taxon>Gunneridae</taxon>
        <taxon>Pentapetalae</taxon>
        <taxon>rosids</taxon>
        <taxon>malvids</taxon>
        <taxon>Malvales</taxon>
        <taxon>Malvaceae</taxon>
        <taxon>Malvoideae</taxon>
        <taxon>Hibiscus</taxon>
    </lineage>
</organism>
<gene>
    <name evidence="1" type="ORF">V6N11_009752</name>
</gene>
<evidence type="ECO:0000313" key="1">
    <source>
        <dbReference type="EMBL" id="KAK8983973.1"/>
    </source>
</evidence>
<dbReference type="EMBL" id="JBBPBN010000079">
    <property type="protein sequence ID" value="KAK8983973.1"/>
    <property type="molecule type" value="Genomic_DNA"/>
</dbReference>
<comment type="caution">
    <text evidence="1">The sequence shown here is derived from an EMBL/GenBank/DDBJ whole genome shotgun (WGS) entry which is preliminary data.</text>
</comment>
<proteinExistence type="predicted"/>